<dbReference type="PRINTS" id="PR01179">
    <property type="entry name" value="ODADCRBXLASE"/>
</dbReference>
<dbReference type="SUPFAM" id="SSF50621">
    <property type="entry name" value="Alanine racemase C-terminal domain-like"/>
    <property type="match status" value="1"/>
</dbReference>
<reference evidence="7" key="1">
    <citation type="submission" date="2020-08" db="EMBL/GenBank/DDBJ databases">
        <title>A bifunctional nitrone conjugated secondary metabolite targeting the ribosome.</title>
        <authorList>
            <person name="Limbrick E.M."/>
            <person name="Graf M."/>
            <person name="Derewacz D.K."/>
            <person name="Nguyen F."/>
            <person name="Spraggins J.M."/>
            <person name="Wieland M."/>
            <person name="Ynigez-Gutierrez A.E."/>
            <person name="Reisman B.J."/>
            <person name="Zinshteyn B."/>
            <person name="McCulloch K."/>
            <person name="Iverson T.M."/>
            <person name="Green R."/>
            <person name="Wilson D.N."/>
            <person name="Bachmann B.O."/>
        </authorList>
    </citation>
    <scope>NUCLEOTIDE SEQUENCE</scope>
    <source>
        <strain evidence="7">Africana</strain>
    </source>
</reference>
<name>A0A7D6CFM0_9ACTN</name>
<evidence type="ECO:0000256" key="2">
    <source>
        <dbReference type="ARBA" id="ARBA00022898"/>
    </source>
</evidence>
<accession>A0A7D6CFM0</accession>
<dbReference type="InterPro" id="IPR002433">
    <property type="entry name" value="Orn_de-COase"/>
</dbReference>
<feature type="modified residue" description="N6-(pyridoxal phosphate)lysine" evidence="3">
    <location>
        <position position="47"/>
    </location>
</feature>
<proteinExistence type="inferred from homology"/>
<sequence length="422" mass="44013">MDERVREALVTAYGSPLYVYDLDRIDQAHADLRAALPTPSTLLYSMKANPHPVIARRLRLAGCRLEVSSAGELAAALLAGAGGGDLLYTGPAKTPAELEEAVAAGVRAFSVESFSELQRLGRAAAGQDADLTALLRVNGPGAAGGSGLRMTGTASQFGIDAGTLATEWSPDRVPDRVRVTGLHLFPITNARGEDQLLDELRAAVDTAAELARVCRLDPAVVDLGGGFSAPYAAPGSRPVYQRLRAEAETRLDAAFPGWRAGRPEVMFESGRYLVAECGTLLTTVVDVKHTRGRTYAVLDAGINVLGGMTGLGRLLPMRALPVGSAETASDVTRVDLAGPSCTPLDVLGRDVPLPEARSGTVLAIPNVGAYGLSASLVGFLSRPMPAEVLLSGGRVVASSRPELRHVHATFGEGGPDDRGHAG</sequence>
<dbReference type="InterPro" id="IPR000183">
    <property type="entry name" value="Orn/DAP/Arg_de-COase"/>
</dbReference>
<dbReference type="PRINTS" id="PR01182">
    <property type="entry name" value="ORNDCRBXLASE"/>
</dbReference>
<dbReference type="InterPro" id="IPR022643">
    <property type="entry name" value="De-COase2_C"/>
</dbReference>
<comment type="cofactor">
    <cofactor evidence="1 3">
        <name>pyridoxal 5'-phosphate</name>
        <dbReference type="ChEBI" id="CHEBI:597326"/>
    </cofactor>
</comment>
<evidence type="ECO:0000313" key="7">
    <source>
        <dbReference type="EMBL" id="QLJ97711.1"/>
    </source>
</evidence>
<dbReference type="GO" id="GO:0008836">
    <property type="term" value="F:diaminopimelate decarboxylase activity"/>
    <property type="evidence" value="ECO:0007669"/>
    <property type="project" value="TreeGrafter"/>
</dbReference>
<feature type="active site" description="Proton donor" evidence="3">
    <location>
        <position position="341"/>
    </location>
</feature>
<evidence type="ECO:0000256" key="1">
    <source>
        <dbReference type="ARBA" id="ARBA00001933"/>
    </source>
</evidence>
<feature type="domain" description="Orn/DAP/Arg decarboxylase 2 N-terminal" evidence="6">
    <location>
        <begin position="23"/>
        <end position="275"/>
    </location>
</feature>
<dbReference type="Pfam" id="PF02784">
    <property type="entry name" value="Orn_Arg_deC_N"/>
    <property type="match status" value="1"/>
</dbReference>
<dbReference type="InterPro" id="IPR029066">
    <property type="entry name" value="PLP-binding_barrel"/>
</dbReference>
<gene>
    <name evidence="7" type="ORF">HZU44_23510</name>
</gene>
<comment type="similarity">
    <text evidence="4">Belongs to the Orn/Lys/Arg decarboxylase class-II family.</text>
</comment>
<feature type="domain" description="Orn/DAP/Arg decarboxylase 2 C-terminal" evidence="5">
    <location>
        <begin position="18"/>
        <end position="368"/>
    </location>
</feature>
<evidence type="ECO:0000256" key="3">
    <source>
        <dbReference type="PIRSR" id="PIRSR600183-50"/>
    </source>
</evidence>
<dbReference type="GO" id="GO:0006596">
    <property type="term" value="P:polyamine biosynthetic process"/>
    <property type="evidence" value="ECO:0007669"/>
    <property type="project" value="InterPro"/>
</dbReference>
<keyword evidence="2 3" id="KW-0663">Pyridoxal phosphate</keyword>
<dbReference type="Gene3D" id="3.20.20.10">
    <property type="entry name" value="Alanine racemase"/>
    <property type="match status" value="1"/>
</dbReference>
<protein>
    <submittedName>
        <fullName evidence="7">Type III PLP-dependent enzyme</fullName>
    </submittedName>
</protein>
<dbReference type="EMBL" id="CP058905">
    <property type="protein sequence ID" value="QLJ97711.1"/>
    <property type="molecule type" value="Genomic_DNA"/>
</dbReference>
<evidence type="ECO:0000259" key="6">
    <source>
        <dbReference type="Pfam" id="PF02784"/>
    </source>
</evidence>
<dbReference type="Gene3D" id="2.40.37.10">
    <property type="entry name" value="Lyase, Ornithine Decarboxylase, Chain A, domain 1"/>
    <property type="match status" value="1"/>
</dbReference>
<dbReference type="PANTHER" id="PTHR43727:SF2">
    <property type="entry name" value="GROUP IV DECARBOXYLASE"/>
    <property type="match status" value="1"/>
</dbReference>
<dbReference type="InterPro" id="IPR009006">
    <property type="entry name" value="Ala_racemase/Decarboxylase_C"/>
</dbReference>
<evidence type="ECO:0000259" key="5">
    <source>
        <dbReference type="Pfam" id="PF00278"/>
    </source>
</evidence>
<dbReference type="Pfam" id="PF00278">
    <property type="entry name" value="Orn_DAP_Arg_deC"/>
    <property type="match status" value="1"/>
</dbReference>
<dbReference type="SUPFAM" id="SSF51419">
    <property type="entry name" value="PLP-binding barrel"/>
    <property type="match status" value="1"/>
</dbReference>
<evidence type="ECO:0000256" key="4">
    <source>
        <dbReference type="RuleBase" id="RU003737"/>
    </source>
</evidence>
<organism evidence="7">
    <name type="scientific">Micromonospora carbonacea</name>
    <dbReference type="NCBI Taxonomy" id="47853"/>
    <lineage>
        <taxon>Bacteria</taxon>
        <taxon>Bacillati</taxon>
        <taxon>Actinomycetota</taxon>
        <taxon>Actinomycetes</taxon>
        <taxon>Micromonosporales</taxon>
        <taxon>Micromonosporaceae</taxon>
        <taxon>Micromonospora</taxon>
    </lineage>
</organism>
<dbReference type="GO" id="GO:0009089">
    <property type="term" value="P:lysine biosynthetic process via diaminopimelate"/>
    <property type="evidence" value="ECO:0007669"/>
    <property type="project" value="TreeGrafter"/>
</dbReference>
<dbReference type="PANTHER" id="PTHR43727">
    <property type="entry name" value="DIAMINOPIMELATE DECARBOXYLASE"/>
    <property type="match status" value="1"/>
</dbReference>
<dbReference type="AlphaFoldDB" id="A0A7D6CFM0"/>
<dbReference type="InterPro" id="IPR022644">
    <property type="entry name" value="De-COase2_N"/>
</dbReference>